<dbReference type="Proteomes" id="UP000070544">
    <property type="component" value="Unassembled WGS sequence"/>
</dbReference>
<name>A0A139ABN8_GONPJ</name>
<dbReference type="OMA" id="MSSFACC"/>
<evidence type="ECO:0000256" key="6">
    <source>
        <dbReference type="SAM" id="Phobius"/>
    </source>
</evidence>
<comment type="similarity">
    <text evidence="2">Belongs to the TMEM19 family.</text>
</comment>
<dbReference type="AlphaFoldDB" id="A0A139ABN8"/>
<protein>
    <recommendedName>
        <fullName evidence="10">DUF92-domain-containing protein</fullName>
    </recommendedName>
</protein>
<organism evidence="8 9">
    <name type="scientific">Gonapodya prolifera (strain JEL478)</name>
    <name type="common">Monoblepharis prolifera</name>
    <dbReference type="NCBI Taxonomy" id="1344416"/>
    <lineage>
        <taxon>Eukaryota</taxon>
        <taxon>Fungi</taxon>
        <taxon>Fungi incertae sedis</taxon>
        <taxon>Chytridiomycota</taxon>
        <taxon>Chytridiomycota incertae sedis</taxon>
        <taxon>Monoblepharidomycetes</taxon>
        <taxon>Monoblepharidales</taxon>
        <taxon>Gonapodyaceae</taxon>
        <taxon>Gonapodya</taxon>
    </lineage>
</organism>
<dbReference type="PANTHER" id="PTHR13353:SF5">
    <property type="entry name" value="TRANSMEMBRANE PROTEIN 19"/>
    <property type="match status" value="1"/>
</dbReference>
<evidence type="ECO:0000256" key="3">
    <source>
        <dbReference type="ARBA" id="ARBA00022692"/>
    </source>
</evidence>
<keyword evidence="9" id="KW-1185">Reference proteome</keyword>
<evidence type="ECO:0000256" key="5">
    <source>
        <dbReference type="ARBA" id="ARBA00023136"/>
    </source>
</evidence>
<evidence type="ECO:0008006" key="10">
    <source>
        <dbReference type="Google" id="ProtNLM"/>
    </source>
</evidence>
<gene>
    <name evidence="8" type="ORF">M427DRAFT_57688</name>
</gene>
<evidence type="ECO:0000313" key="9">
    <source>
        <dbReference type="Proteomes" id="UP000070544"/>
    </source>
</evidence>
<feature type="transmembrane region" description="Helical" evidence="6">
    <location>
        <begin position="224"/>
        <end position="249"/>
    </location>
</feature>
<keyword evidence="4 6" id="KW-1133">Transmembrane helix</keyword>
<dbReference type="PANTHER" id="PTHR13353">
    <property type="entry name" value="TRANSMEMBRANE PROTEIN 19"/>
    <property type="match status" value="1"/>
</dbReference>
<reference evidence="8 9" key="1">
    <citation type="journal article" date="2015" name="Genome Biol. Evol.">
        <title>Phylogenomic analyses indicate that early fungi evolved digesting cell walls of algal ancestors of land plants.</title>
        <authorList>
            <person name="Chang Y."/>
            <person name="Wang S."/>
            <person name="Sekimoto S."/>
            <person name="Aerts A.L."/>
            <person name="Choi C."/>
            <person name="Clum A."/>
            <person name="LaButti K.M."/>
            <person name="Lindquist E.A."/>
            <person name="Yee Ngan C."/>
            <person name="Ohm R.A."/>
            <person name="Salamov A.A."/>
            <person name="Grigoriev I.V."/>
            <person name="Spatafora J.W."/>
            <person name="Berbee M.L."/>
        </authorList>
    </citation>
    <scope>NUCLEOTIDE SEQUENCE [LARGE SCALE GENOMIC DNA]</scope>
    <source>
        <strain evidence="8 9">JEL478</strain>
    </source>
</reference>
<evidence type="ECO:0000256" key="2">
    <source>
        <dbReference type="ARBA" id="ARBA00009012"/>
    </source>
</evidence>
<dbReference type="EMBL" id="KQ965770">
    <property type="protein sequence ID" value="KXS14226.1"/>
    <property type="molecule type" value="Genomic_DNA"/>
</dbReference>
<comment type="subcellular location">
    <subcellularLocation>
        <location evidence="1">Membrane</location>
        <topology evidence="1">Multi-pass membrane protein</topology>
    </subcellularLocation>
</comment>
<feature type="chain" id="PRO_5007296094" description="DUF92-domain-containing protein" evidence="7">
    <location>
        <begin position="18"/>
        <end position="314"/>
    </location>
</feature>
<feature type="transmembrane region" description="Helical" evidence="6">
    <location>
        <begin position="179"/>
        <end position="204"/>
    </location>
</feature>
<dbReference type="Pfam" id="PF01940">
    <property type="entry name" value="DUF92"/>
    <property type="match status" value="1"/>
</dbReference>
<evidence type="ECO:0000313" key="8">
    <source>
        <dbReference type="EMBL" id="KXS14226.1"/>
    </source>
</evidence>
<dbReference type="GO" id="GO:0016020">
    <property type="term" value="C:membrane"/>
    <property type="evidence" value="ECO:0007669"/>
    <property type="project" value="UniProtKB-SubCell"/>
</dbReference>
<dbReference type="STRING" id="1344416.A0A139ABN8"/>
<evidence type="ECO:0000256" key="1">
    <source>
        <dbReference type="ARBA" id="ARBA00004141"/>
    </source>
</evidence>
<keyword evidence="3 6" id="KW-0812">Transmembrane</keyword>
<accession>A0A139ABN8</accession>
<evidence type="ECO:0000256" key="4">
    <source>
        <dbReference type="ARBA" id="ARBA00022989"/>
    </source>
</evidence>
<keyword evidence="5 6" id="KW-0472">Membrane</keyword>
<keyword evidence="7" id="KW-0732">Signal</keyword>
<proteinExistence type="inferred from homology"/>
<dbReference type="OrthoDB" id="30881at2759"/>
<feature type="transmembrane region" description="Helical" evidence="6">
    <location>
        <begin position="289"/>
        <end position="308"/>
    </location>
</feature>
<evidence type="ECO:0000256" key="7">
    <source>
        <dbReference type="SAM" id="SignalP"/>
    </source>
</evidence>
<dbReference type="InterPro" id="IPR002794">
    <property type="entry name" value="DUF92_TMEM19"/>
</dbReference>
<sequence length="314" mass="33356">MRVALALVLCGLLAAHGTRRKSLSPDGAIAACVIGLLTFTNGNWGVSSTLLVFYLSSSRLTKYGHDRKVKLEDGHAEGGQRDAIQVFSNGFTGAALSALYIVTCSDSVRSFMEEVFQGKRLLADCDGQWRTMLLVAYVSHYACCNADTWSSELGILAKRPPRLITAPWRSVPPGTNGGVTLMGLSASLGGGLAVGATMALSFLAQSAFTPSIVATESGSQWSMVLFWVAVGGVTGVFGSVLDSVFGATLQMSLYDGDRKKVVDARKLRGRKKSDLRHISGVDVLDNNQVNFLSSLVTAVAAGMLYQLYVLSANT</sequence>
<feature type="signal peptide" evidence="7">
    <location>
        <begin position="1"/>
        <end position="17"/>
    </location>
</feature>